<dbReference type="EMBL" id="MSCO01000001">
    <property type="protein sequence ID" value="PQJ88988.1"/>
    <property type="molecule type" value="Genomic_DNA"/>
</dbReference>
<keyword evidence="1" id="KW-0520">NAD</keyword>
<dbReference type="InterPro" id="IPR026590">
    <property type="entry name" value="Ssirtuin_cat_dom"/>
</dbReference>
<sequence length="344" mass="38616">MKLVVLSGAGLSSPSGMPIYDEIKLDSDYLLLHSAQAEDIVIGAISSLKSRFLHIKPNSVHRELVKLHHYCQAHGVEMTHYTLNVDDLIEQVGGTVHHLHGNIKDPKSIFDHKDVASLDLNSITWASGDLMVVLGVSNNGYPLSYLESEVLACGGSFLNFNIVNNDDLLSQTTVGDLSDTFSVLELSQNLHSEFNIIDLGDYEIDIKTFSINERTYEVYFTPTQFVVTSEEEQKELEELVGQKLDHTAYEIKFDLQSNRESESPFEQPDNNFTLRELNLLGMIIASTIKAHSSLRQVTLYTASAAEDNLVLFYNRLANVYASRLQYDHWCGFGLEGVNYAFKKQ</sequence>
<evidence type="ECO:0000256" key="2">
    <source>
        <dbReference type="PROSITE-ProRule" id="PRU00236"/>
    </source>
</evidence>
<comment type="caution">
    <text evidence="4">The sequence shown here is derived from an EMBL/GenBank/DDBJ whole genome shotgun (WGS) entry which is preliminary data.</text>
</comment>
<organism evidence="4 5">
    <name type="scientific">Aliivibrio sifiae</name>
    <dbReference type="NCBI Taxonomy" id="566293"/>
    <lineage>
        <taxon>Bacteria</taxon>
        <taxon>Pseudomonadati</taxon>
        <taxon>Pseudomonadota</taxon>
        <taxon>Gammaproteobacteria</taxon>
        <taxon>Vibrionales</taxon>
        <taxon>Vibrionaceae</taxon>
        <taxon>Aliivibrio</taxon>
    </lineage>
</organism>
<dbReference type="PROSITE" id="PS50305">
    <property type="entry name" value="SIRTUIN"/>
    <property type="match status" value="1"/>
</dbReference>
<accession>A0A2S7XC96</accession>
<evidence type="ECO:0000313" key="5">
    <source>
        <dbReference type="Proteomes" id="UP000239263"/>
    </source>
</evidence>
<dbReference type="CDD" id="cd00296">
    <property type="entry name" value="SIR2"/>
    <property type="match status" value="1"/>
</dbReference>
<dbReference type="AlphaFoldDB" id="A0A2S7XC96"/>
<proteinExistence type="predicted"/>
<gene>
    <name evidence="4" type="ORF">BTO22_05050</name>
</gene>
<dbReference type="Proteomes" id="UP000239263">
    <property type="component" value="Unassembled WGS sequence"/>
</dbReference>
<dbReference type="SUPFAM" id="SSF52467">
    <property type="entry name" value="DHS-like NAD/FAD-binding domain"/>
    <property type="match status" value="1"/>
</dbReference>
<dbReference type="Gene3D" id="3.40.50.1220">
    <property type="entry name" value="TPP-binding domain"/>
    <property type="match status" value="1"/>
</dbReference>
<name>A0A2S7XC96_9GAMM</name>
<evidence type="ECO:0000259" key="3">
    <source>
        <dbReference type="PROSITE" id="PS50305"/>
    </source>
</evidence>
<feature type="domain" description="Deacetylase sirtuin-type" evidence="3">
    <location>
        <begin position="1"/>
        <end position="243"/>
    </location>
</feature>
<evidence type="ECO:0000313" key="4">
    <source>
        <dbReference type="EMBL" id="PQJ88988.1"/>
    </source>
</evidence>
<dbReference type="RefSeq" id="WP_181044567.1">
    <property type="nucleotide sequence ID" value="NZ_CAWNRT010000001.1"/>
</dbReference>
<evidence type="ECO:0000256" key="1">
    <source>
        <dbReference type="ARBA" id="ARBA00023027"/>
    </source>
</evidence>
<dbReference type="InterPro" id="IPR029035">
    <property type="entry name" value="DHS-like_NAD/FAD-binding_dom"/>
</dbReference>
<reference evidence="4 5" key="1">
    <citation type="submission" date="2016-12" db="EMBL/GenBank/DDBJ databases">
        <title>Diversity of luminous bacteria.</title>
        <authorList>
            <person name="Yoshizawa S."/>
            <person name="Kogure K."/>
        </authorList>
    </citation>
    <scope>NUCLEOTIDE SEQUENCE [LARGE SCALE GENOMIC DNA]</scope>
    <source>
        <strain evidence="4 5">ATCC 33715</strain>
    </source>
</reference>
<protein>
    <recommendedName>
        <fullName evidence="3">Deacetylase sirtuin-type domain-containing protein</fullName>
    </recommendedName>
</protein>
<comment type="caution">
    <text evidence="2">Lacks conserved residue(s) required for the propagation of feature annotation.</text>
</comment>